<dbReference type="Pfam" id="PF00173">
    <property type="entry name" value="Cyt-b5"/>
    <property type="match status" value="2"/>
</dbReference>
<feature type="region of interest" description="Disordered" evidence="5">
    <location>
        <begin position="1"/>
        <end position="44"/>
    </location>
</feature>
<gene>
    <name evidence="7" type="ORF">LPMP_300630</name>
</gene>
<dbReference type="SUPFAM" id="SSF55856">
    <property type="entry name" value="Cytochrome b5-like heme/steroid binding domain"/>
    <property type="match status" value="2"/>
</dbReference>
<dbReference type="PANTHER" id="PTHR19359">
    <property type="entry name" value="CYTOCHROME B5"/>
    <property type="match status" value="1"/>
</dbReference>
<dbReference type="VEuPathDB" id="TriTrypDB:LPAL13_300011600"/>
<keyword evidence="2" id="KW-0479">Metal-binding</keyword>
<dbReference type="OrthoDB" id="260519at2759"/>
<dbReference type="InterPro" id="IPR017938">
    <property type="entry name" value="Riboflavin_synthase-like_b-brl"/>
</dbReference>
<evidence type="ECO:0000259" key="6">
    <source>
        <dbReference type="PROSITE" id="PS50255"/>
    </source>
</evidence>
<dbReference type="PRINTS" id="PR00406">
    <property type="entry name" value="CYTB5RDTASE"/>
</dbReference>
<dbReference type="SUPFAM" id="SSF52343">
    <property type="entry name" value="Ferredoxin reductase-like, C-terminal NADP-linked domain"/>
    <property type="match status" value="1"/>
</dbReference>
<dbReference type="GeneID" id="22577117"/>
<organism evidence="7 8">
    <name type="scientific">Leishmania panamensis</name>
    <dbReference type="NCBI Taxonomy" id="5679"/>
    <lineage>
        <taxon>Eukaryota</taxon>
        <taxon>Discoba</taxon>
        <taxon>Euglenozoa</taxon>
        <taxon>Kinetoplastea</taxon>
        <taxon>Metakinetoplastina</taxon>
        <taxon>Trypanosomatida</taxon>
        <taxon>Trypanosomatidae</taxon>
        <taxon>Leishmaniinae</taxon>
        <taxon>Leishmania</taxon>
        <taxon>Leishmania guyanensis species complex</taxon>
    </lineage>
</organism>
<dbReference type="InterPro" id="IPR001433">
    <property type="entry name" value="OxRdtase_FAD/NAD-bd"/>
</dbReference>
<name>A0A088RVX3_LEIPA</name>
<dbReference type="InterPro" id="IPR036400">
    <property type="entry name" value="Cyt_B5-like_heme/steroid_sf"/>
</dbReference>
<dbReference type="CDD" id="cd00322">
    <property type="entry name" value="FNR_like"/>
    <property type="match status" value="1"/>
</dbReference>
<dbReference type="KEGG" id="lpan:LPMP_300630"/>
<evidence type="ECO:0000256" key="3">
    <source>
        <dbReference type="ARBA" id="ARBA00023004"/>
    </source>
</evidence>
<dbReference type="Pfam" id="PF00175">
    <property type="entry name" value="NAD_binding_1"/>
    <property type="match status" value="1"/>
</dbReference>
<evidence type="ECO:0000313" key="8">
    <source>
        <dbReference type="Proteomes" id="UP000063063"/>
    </source>
</evidence>
<evidence type="ECO:0000256" key="1">
    <source>
        <dbReference type="ARBA" id="ARBA00022617"/>
    </source>
</evidence>
<dbReference type="GO" id="GO:0016020">
    <property type="term" value="C:membrane"/>
    <property type="evidence" value="ECO:0007669"/>
    <property type="project" value="TreeGrafter"/>
</dbReference>
<dbReference type="EMBL" id="CP009399">
    <property type="protein sequence ID" value="AIO00298.1"/>
    <property type="molecule type" value="Genomic_DNA"/>
</dbReference>
<dbReference type="Gene3D" id="2.40.30.10">
    <property type="entry name" value="Translation factors"/>
    <property type="match status" value="1"/>
</dbReference>
<evidence type="ECO:0000256" key="4">
    <source>
        <dbReference type="ARBA" id="ARBA00038168"/>
    </source>
</evidence>
<feature type="compositionally biased region" description="Basic and acidic residues" evidence="5">
    <location>
        <begin position="13"/>
        <end position="27"/>
    </location>
</feature>
<evidence type="ECO:0000256" key="2">
    <source>
        <dbReference type="ARBA" id="ARBA00022723"/>
    </source>
</evidence>
<dbReference type="EC" id="1.7.1.1" evidence="7"/>
<accession>A0A088RVX3</accession>
<dbReference type="InterPro" id="IPR039261">
    <property type="entry name" value="FNR_nucleotide-bd"/>
</dbReference>
<keyword evidence="7" id="KW-0560">Oxidoreductase</keyword>
<evidence type="ECO:0000313" key="7">
    <source>
        <dbReference type="EMBL" id="AIO00298.1"/>
    </source>
</evidence>
<feature type="domain" description="Cytochrome b5 heme-binding" evidence="6">
    <location>
        <begin position="82"/>
        <end position="159"/>
    </location>
</feature>
<dbReference type="PRINTS" id="PR00363">
    <property type="entry name" value="CYTOCHROMEB5"/>
</dbReference>
<feature type="domain" description="Cytochrome b5 heme-binding" evidence="6">
    <location>
        <begin position="169"/>
        <end position="255"/>
    </location>
</feature>
<dbReference type="GO" id="GO:0020037">
    <property type="term" value="F:heme binding"/>
    <property type="evidence" value="ECO:0007669"/>
    <property type="project" value="InterPro"/>
</dbReference>
<dbReference type="SUPFAM" id="SSF63380">
    <property type="entry name" value="Riboflavin synthase domain-like"/>
    <property type="match status" value="1"/>
</dbReference>
<evidence type="ECO:0000256" key="5">
    <source>
        <dbReference type="SAM" id="MobiDB-lite"/>
    </source>
</evidence>
<dbReference type="Gene3D" id="3.40.50.80">
    <property type="entry name" value="Nucleotide-binding domain of ferredoxin-NADP reductase (FNR) module"/>
    <property type="match status" value="1"/>
</dbReference>
<dbReference type="InterPro" id="IPR050668">
    <property type="entry name" value="Cytochrome_b5"/>
</dbReference>
<dbReference type="VEuPathDB" id="TriTrypDB:LPMP_300630"/>
<dbReference type="RefSeq" id="XP_010701098.1">
    <property type="nucleotide sequence ID" value="XM_010702796.1"/>
</dbReference>
<dbReference type="PROSITE" id="PS00191">
    <property type="entry name" value="CYTOCHROME_B5_1"/>
    <property type="match status" value="1"/>
</dbReference>
<dbReference type="eggNOG" id="KOG0534">
    <property type="taxonomic scope" value="Eukaryota"/>
</dbReference>
<dbReference type="PROSITE" id="PS50255">
    <property type="entry name" value="CYTOCHROME_B5_2"/>
    <property type="match status" value="2"/>
</dbReference>
<dbReference type="InterPro" id="IPR001199">
    <property type="entry name" value="Cyt_B5-like_heme/steroid-bd"/>
</dbReference>
<dbReference type="GO" id="GO:0009703">
    <property type="term" value="F:nitrate reductase (NADH) activity"/>
    <property type="evidence" value="ECO:0007669"/>
    <property type="project" value="UniProtKB-EC"/>
</dbReference>
<sequence>MGSNHPRGSADAPPHREEEQVHADTEHSAPPPTSNVAAPKAAEVHMTVGPTTPPPSAEQVPMAVPGEELRKLTIPQQQRSYRKLLTMVEVQELISINPDRTLVVIHDKVYDVTTFLPFHPGGSSALRSNNGKDVTEAFFSMHSATAAEKLPAFLIGELAAPENASAAAEETSTATLVPAHVRMADITRALSVDPRRIILLLFGYAYDVTPMRDKHPGGLHVLLNSNGRECGDVFMRIHGPKAKKMVQQFCLGPVEGVANGQSPLRSAAAVELDSADTQPAGLKAQSARILEIKLANSTGTIQYFTFSCWKPLDIIPGGYIKLYSNLRADEGRFYTLFKTEVTSFTICMKHYPTARTSGYFFDRKEGDEVFFDGPFAPSWRLDIDPSVQRAEPKERHVVLLAGGTGITPLYSISSNALEAQSCSATLIFSVHTPDDLILGEELSRLAACYSKALPIQRHTFRVVLLFSRASQQDASVESTSFASHVLCGGRLTAETLKGIDIPPAQAAVLCGPPGFNEAAAAAVLEAGICTAAQVYCL</sequence>
<dbReference type="Proteomes" id="UP000063063">
    <property type="component" value="Chromosome 30"/>
</dbReference>
<comment type="similarity">
    <text evidence="4">Belongs to the cytochrome b5 family.</text>
</comment>
<dbReference type="Gene3D" id="3.10.120.10">
    <property type="entry name" value="Cytochrome b5-like heme/steroid binding domain"/>
    <property type="match status" value="2"/>
</dbReference>
<protein>
    <submittedName>
        <fullName evidence="7">Nitrate reductase, putative</fullName>
        <ecNumber evidence="7">1.7.1.1</ecNumber>
    </submittedName>
</protein>
<proteinExistence type="inferred from homology"/>
<reference evidence="7 8" key="1">
    <citation type="journal article" date="2015" name="Sci. Rep.">
        <title>The genome of Leishmania panamensis: insights into genomics of the L. (Viannia) subgenus.</title>
        <authorList>
            <person name="Llanes A."/>
            <person name="Restrepo C.M."/>
            <person name="Vecchio G.D."/>
            <person name="Anguizola F.J."/>
            <person name="Lleonart R."/>
        </authorList>
    </citation>
    <scope>NUCLEOTIDE SEQUENCE [LARGE SCALE GENOMIC DNA]</scope>
    <source>
        <strain evidence="7 8">MHOM/PA/94/PSC-1</strain>
    </source>
</reference>
<dbReference type="GO" id="GO:0046872">
    <property type="term" value="F:metal ion binding"/>
    <property type="evidence" value="ECO:0007669"/>
    <property type="project" value="UniProtKB-KW"/>
</dbReference>
<keyword evidence="1" id="KW-0349">Heme</keyword>
<dbReference type="InterPro" id="IPR018506">
    <property type="entry name" value="Cyt_B5_heme-BS"/>
</dbReference>
<dbReference type="SMART" id="SM01117">
    <property type="entry name" value="Cyt-b5"/>
    <property type="match status" value="2"/>
</dbReference>
<keyword evidence="8" id="KW-1185">Reference proteome</keyword>
<dbReference type="AlphaFoldDB" id="A0A088RVX3"/>
<keyword evidence="3" id="KW-0408">Iron</keyword>